<accession>A0AAX6I682</accession>
<sequence length="81" mass="8983">MMSAIERTTPSGDSLSDAATRGISGDCVKVRPPPTTARRFSQATWRTLPQRRLTTFLERIPMSVCFLVPPILESIDRSTFG</sequence>
<dbReference type="EMBL" id="JANAVB010004599">
    <property type="protein sequence ID" value="KAJ6848568.1"/>
    <property type="molecule type" value="Genomic_DNA"/>
</dbReference>
<proteinExistence type="predicted"/>
<organism evidence="2 3">
    <name type="scientific">Iris pallida</name>
    <name type="common">Sweet iris</name>
    <dbReference type="NCBI Taxonomy" id="29817"/>
    <lineage>
        <taxon>Eukaryota</taxon>
        <taxon>Viridiplantae</taxon>
        <taxon>Streptophyta</taxon>
        <taxon>Embryophyta</taxon>
        <taxon>Tracheophyta</taxon>
        <taxon>Spermatophyta</taxon>
        <taxon>Magnoliopsida</taxon>
        <taxon>Liliopsida</taxon>
        <taxon>Asparagales</taxon>
        <taxon>Iridaceae</taxon>
        <taxon>Iridoideae</taxon>
        <taxon>Irideae</taxon>
        <taxon>Iris</taxon>
    </lineage>
</organism>
<reference evidence="2" key="1">
    <citation type="journal article" date="2023" name="GigaByte">
        <title>Genome assembly of the bearded iris, Iris pallida Lam.</title>
        <authorList>
            <person name="Bruccoleri R.E."/>
            <person name="Oakeley E.J."/>
            <person name="Faust A.M.E."/>
            <person name="Altorfer M."/>
            <person name="Dessus-Babus S."/>
            <person name="Burckhardt D."/>
            <person name="Oertli M."/>
            <person name="Naumann U."/>
            <person name="Petersen F."/>
            <person name="Wong J."/>
        </authorList>
    </citation>
    <scope>NUCLEOTIDE SEQUENCE</scope>
    <source>
        <strain evidence="2">GSM-AAB239-AS_SAM_17_03QT</strain>
    </source>
</reference>
<name>A0AAX6I682_IRIPA</name>
<dbReference type="AlphaFoldDB" id="A0AAX6I682"/>
<feature type="compositionally biased region" description="Polar residues" evidence="1">
    <location>
        <begin position="1"/>
        <end position="14"/>
    </location>
</feature>
<reference evidence="2" key="2">
    <citation type="submission" date="2023-04" db="EMBL/GenBank/DDBJ databases">
        <authorList>
            <person name="Bruccoleri R.E."/>
            <person name="Oakeley E.J."/>
            <person name="Faust A.-M."/>
            <person name="Dessus-Babus S."/>
            <person name="Altorfer M."/>
            <person name="Burckhardt D."/>
            <person name="Oertli M."/>
            <person name="Naumann U."/>
            <person name="Petersen F."/>
            <person name="Wong J."/>
        </authorList>
    </citation>
    <scope>NUCLEOTIDE SEQUENCE</scope>
    <source>
        <strain evidence="2">GSM-AAB239-AS_SAM_17_03QT</strain>
        <tissue evidence="2">Leaf</tissue>
    </source>
</reference>
<protein>
    <submittedName>
        <fullName evidence="2">Uncharacterized protein</fullName>
    </submittedName>
</protein>
<comment type="caution">
    <text evidence="2">The sequence shown here is derived from an EMBL/GenBank/DDBJ whole genome shotgun (WGS) entry which is preliminary data.</text>
</comment>
<evidence type="ECO:0000313" key="3">
    <source>
        <dbReference type="Proteomes" id="UP001140949"/>
    </source>
</evidence>
<keyword evidence="3" id="KW-1185">Reference proteome</keyword>
<dbReference type="Proteomes" id="UP001140949">
    <property type="component" value="Unassembled WGS sequence"/>
</dbReference>
<gene>
    <name evidence="2" type="ORF">M6B38_275125</name>
</gene>
<evidence type="ECO:0000313" key="2">
    <source>
        <dbReference type="EMBL" id="KAJ6848568.1"/>
    </source>
</evidence>
<feature type="region of interest" description="Disordered" evidence="1">
    <location>
        <begin position="1"/>
        <end position="41"/>
    </location>
</feature>
<evidence type="ECO:0000256" key="1">
    <source>
        <dbReference type="SAM" id="MobiDB-lite"/>
    </source>
</evidence>